<gene>
    <name evidence="3" type="ORF">ACM01_38940</name>
</gene>
<accession>A0A0J7YZG8</accession>
<dbReference type="Gene3D" id="3.90.550.10">
    <property type="entry name" value="Spore Coat Polysaccharide Biosynthesis Protein SpsA, Chain A"/>
    <property type="match status" value="1"/>
</dbReference>
<dbReference type="SUPFAM" id="SSF53448">
    <property type="entry name" value="Nucleotide-diphospho-sugar transferases"/>
    <property type="match status" value="1"/>
</dbReference>
<comment type="caution">
    <text evidence="3">The sequence shown here is derived from an EMBL/GenBank/DDBJ whole genome shotgun (WGS) entry which is preliminary data.</text>
</comment>
<reference evidence="3 4" key="1">
    <citation type="submission" date="2015-06" db="EMBL/GenBank/DDBJ databases">
        <authorList>
            <person name="Ju K.-S."/>
            <person name="Doroghazi J.R."/>
            <person name="Metcalf W.W."/>
        </authorList>
    </citation>
    <scope>NUCLEOTIDE SEQUENCE [LARGE SCALE GENOMIC DNA]</scope>
    <source>
        <strain evidence="3 4">NRRL 3414</strain>
    </source>
</reference>
<protein>
    <submittedName>
        <fullName evidence="3">Uncharacterized protein</fullName>
    </submittedName>
</protein>
<dbReference type="Pfam" id="PF00535">
    <property type="entry name" value="Glycos_transf_2"/>
    <property type="match status" value="1"/>
</dbReference>
<dbReference type="InterPro" id="IPR001173">
    <property type="entry name" value="Glyco_trans_2-like"/>
</dbReference>
<feature type="domain" description="TarS/TarP linker" evidence="2">
    <location>
        <begin position="230"/>
        <end position="319"/>
    </location>
</feature>
<dbReference type="OrthoDB" id="2676521at2"/>
<dbReference type="RefSeq" id="WP_078916657.1">
    <property type="nucleotide sequence ID" value="NZ_LFNT01000076.1"/>
</dbReference>
<dbReference type="PANTHER" id="PTHR43685:SF2">
    <property type="entry name" value="GLYCOSYLTRANSFERASE 2-LIKE DOMAIN-CONTAINING PROTEIN"/>
    <property type="match status" value="1"/>
</dbReference>
<dbReference type="AlphaFoldDB" id="A0A0J7YZG8"/>
<sequence>MTVPAVSVIVAAYNAMPYLTRCITSVTEQTIGQDQLEILVVDDGSTDGTAEELDRLAGEYPQLLRVFRQENSGGPSAPRNLGLDHARGRFVFFLDADDHLGPEALERMVATAEKNGTDVVLGKMVGVGGRGAPTSMFRRDQPKTDVFSSRVYWTLNPMKLFRRELLERHRLRFPTDLSIGEDQLFVGSAYLHAAGISVVASYDCLYWVRREDEGNITLRTGGTEPRLRFLPRVIDMLLENVPPGPGLDHLAHRHLTVEVQQFLDHLAHEPRTEQEKALATLAETIAPLWHEGLNDRLSAMARLRLHLVRHRMLDELLELVRFEKELARTKVSTPVLVDAGRALARYPFLRDPARAIPDDRYDVTAQLGVRHRVTRADLRGTVLHLAGHGYLHRVETRDVTTELVLRERDSKAEFRLPVTHTPTPDAGADEDEGRFTYDRAGFEATVDITTAADGRPLDDGLWDISLAIGAQGITREVRIGSKRAAEVSGKAATHVVDTAEGIRAVTLYTTHPHGNFTLDLGERKHAVLPRLSLDEVIRWAPDAPTELEFTGRCTLAAHPEGALTVTLWDGQGETASYQAVPLPAGGGAFVVRVPVTGLPAGVWHGELRLGSWSLPLPPLPQDLPPAKWRRRALPRYAKPAPGSGAGFALQVAKTDLVRAVARRVKG</sequence>
<dbReference type="PANTHER" id="PTHR43685">
    <property type="entry name" value="GLYCOSYLTRANSFERASE"/>
    <property type="match status" value="1"/>
</dbReference>
<organism evidence="3 4">
    <name type="scientific">Streptomyces viridochromogenes</name>
    <dbReference type="NCBI Taxonomy" id="1938"/>
    <lineage>
        <taxon>Bacteria</taxon>
        <taxon>Bacillati</taxon>
        <taxon>Actinomycetota</taxon>
        <taxon>Actinomycetes</taxon>
        <taxon>Kitasatosporales</taxon>
        <taxon>Streptomycetaceae</taxon>
        <taxon>Streptomyces</taxon>
    </lineage>
</organism>
<evidence type="ECO:0000259" key="1">
    <source>
        <dbReference type="Pfam" id="PF00535"/>
    </source>
</evidence>
<proteinExistence type="predicted"/>
<dbReference type="Pfam" id="PF22181">
    <property type="entry name" value="TarS_linker"/>
    <property type="match status" value="1"/>
</dbReference>
<evidence type="ECO:0000259" key="2">
    <source>
        <dbReference type="Pfam" id="PF22181"/>
    </source>
</evidence>
<feature type="domain" description="Glycosyltransferase 2-like" evidence="1">
    <location>
        <begin position="7"/>
        <end position="139"/>
    </location>
</feature>
<evidence type="ECO:0000313" key="3">
    <source>
        <dbReference type="EMBL" id="KMS68463.1"/>
    </source>
</evidence>
<dbReference type="EMBL" id="LFNT01000076">
    <property type="protein sequence ID" value="KMS68463.1"/>
    <property type="molecule type" value="Genomic_DNA"/>
</dbReference>
<name>A0A0J7YZG8_STRVR</name>
<dbReference type="InterPro" id="IPR054028">
    <property type="entry name" value="TarS/TarP_linker"/>
</dbReference>
<dbReference type="CDD" id="cd00761">
    <property type="entry name" value="Glyco_tranf_GTA_type"/>
    <property type="match status" value="1"/>
</dbReference>
<dbReference type="Proteomes" id="UP000037432">
    <property type="component" value="Unassembled WGS sequence"/>
</dbReference>
<dbReference type="PATRIC" id="fig|1938.3.peg.8470"/>
<dbReference type="InterPro" id="IPR050834">
    <property type="entry name" value="Glycosyltransf_2"/>
</dbReference>
<evidence type="ECO:0000313" key="4">
    <source>
        <dbReference type="Proteomes" id="UP000037432"/>
    </source>
</evidence>
<dbReference type="InterPro" id="IPR029044">
    <property type="entry name" value="Nucleotide-diphossugar_trans"/>
</dbReference>